<protein>
    <submittedName>
        <fullName evidence="2">Uncharacterized protein</fullName>
    </submittedName>
</protein>
<dbReference type="PANTHER" id="PTHR33443:SF35">
    <property type="entry name" value="VQ DOMAIN-CONTAINING PROTEIN"/>
    <property type="match status" value="1"/>
</dbReference>
<dbReference type="Proteomes" id="UP001630127">
    <property type="component" value="Unassembled WGS sequence"/>
</dbReference>
<feature type="compositionally biased region" description="Polar residues" evidence="1">
    <location>
        <begin position="484"/>
        <end position="507"/>
    </location>
</feature>
<dbReference type="PANTHER" id="PTHR33443">
    <property type="entry name" value="ZGC:112980"/>
    <property type="match status" value="1"/>
</dbReference>
<feature type="region of interest" description="Disordered" evidence="1">
    <location>
        <begin position="246"/>
        <end position="265"/>
    </location>
</feature>
<evidence type="ECO:0000313" key="3">
    <source>
        <dbReference type="Proteomes" id="UP001630127"/>
    </source>
</evidence>
<feature type="compositionally biased region" description="Gly residues" evidence="1">
    <location>
        <begin position="26"/>
        <end position="38"/>
    </location>
</feature>
<feature type="region of interest" description="Disordered" evidence="1">
    <location>
        <begin position="1"/>
        <end position="43"/>
    </location>
</feature>
<feature type="compositionally biased region" description="Polar residues" evidence="1">
    <location>
        <begin position="517"/>
        <end position="529"/>
    </location>
</feature>
<accession>A0ABD3AJ39</accession>
<feature type="region of interest" description="Disordered" evidence="1">
    <location>
        <begin position="176"/>
        <end position="205"/>
    </location>
</feature>
<dbReference type="EMBL" id="JBJUIK010000004">
    <property type="protein sequence ID" value="KAL3531177.1"/>
    <property type="molecule type" value="Genomic_DNA"/>
</dbReference>
<keyword evidence="3" id="KW-1185">Reference proteome</keyword>
<reference evidence="2 3" key="1">
    <citation type="submission" date="2024-11" db="EMBL/GenBank/DDBJ databases">
        <title>A near-complete genome assembly of Cinchona calisaya.</title>
        <authorList>
            <person name="Lian D.C."/>
            <person name="Zhao X.W."/>
            <person name="Wei L."/>
        </authorList>
    </citation>
    <scope>NUCLEOTIDE SEQUENCE [LARGE SCALE GENOMIC DNA]</scope>
    <source>
        <tissue evidence="2">Nenye</tissue>
    </source>
</reference>
<gene>
    <name evidence="2" type="ORF">ACH5RR_010499</name>
</gene>
<name>A0ABD3AJ39_9GENT</name>
<comment type="caution">
    <text evidence="2">The sequence shown here is derived from an EMBL/GenBank/DDBJ whole genome shotgun (WGS) entry which is preliminary data.</text>
</comment>
<sequence>MAEKETVVLNISSDEESGWGNSVDACGGGCGGGGGGGQDDSDDDVMVVDEIIAKPKLKVTKSLVKSVNNVEVFDDDECVILDGDPDKSVQVKNDRGEGGDDSDELLVISEKGQVACRDYPHARHLCVKYPFSCTRHEWHCDLCHCYVCDSLAPCVYWRTRLHCHATDKEEFWKAQRRSSKINDQTPPVTPRLRLKKNDKTPPMTPGLPDASLSMGLRPPCQTPLLHSNPLLQNQLLLTKATPQLYSVPTNNGTRNIASHGRNQRRSRHYMRNKVEQLLVSRQLRSVPNKLISGDRRCNVGNAGTPFISPVPSERTGTNCNKSSRINYGNQFPRSHCRVAGLESCGGVTPVLNTYQDSSLVNVNGTSLMSNLSPQTNRFSRTANHTRQRQIFPQIYGSTVNTNSSGPQHQLSSQIDTGFKFTNPMPTQPWVATHPNWDCPFDSSFPFQAQATPSSNGAKISQDPIHSEPLVNLGNFSNHCESGIPSQPNALQQGNGTQSTLRSNSTDFAFSGDYPAGHSNQTHPVRYNQL</sequence>
<feature type="compositionally biased region" description="Polar residues" evidence="1">
    <location>
        <begin position="246"/>
        <end position="256"/>
    </location>
</feature>
<evidence type="ECO:0000256" key="1">
    <source>
        <dbReference type="SAM" id="MobiDB-lite"/>
    </source>
</evidence>
<feature type="region of interest" description="Disordered" evidence="1">
    <location>
        <begin position="484"/>
        <end position="529"/>
    </location>
</feature>
<evidence type="ECO:0000313" key="2">
    <source>
        <dbReference type="EMBL" id="KAL3531177.1"/>
    </source>
</evidence>
<proteinExistence type="predicted"/>
<organism evidence="2 3">
    <name type="scientific">Cinchona calisaya</name>
    <dbReference type="NCBI Taxonomy" id="153742"/>
    <lineage>
        <taxon>Eukaryota</taxon>
        <taxon>Viridiplantae</taxon>
        <taxon>Streptophyta</taxon>
        <taxon>Embryophyta</taxon>
        <taxon>Tracheophyta</taxon>
        <taxon>Spermatophyta</taxon>
        <taxon>Magnoliopsida</taxon>
        <taxon>eudicotyledons</taxon>
        <taxon>Gunneridae</taxon>
        <taxon>Pentapetalae</taxon>
        <taxon>asterids</taxon>
        <taxon>lamiids</taxon>
        <taxon>Gentianales</taxon>
        <taxon>Rubiaceae</taxon>
        <taxon>Cinchonoideae</taxon>
        <taxon>Cinchoneae</taxon>
        <taxon>Cinchona</taxon>
    </lineage>
</organism>
<dbReference type="AlphaFoldDB" id="A0ABD3AJ39"/>
<dbReference type="InterPro" id="IPR053234">
    <property type="entry name" value="RPM1_Interactor"/>
</dbReference>